<evidence type="ECO:0000313" key="7">
    <source>
        <dbReference type="Proteomes" id="UP000248480"/>
    </source>
</evidence>
<keyword evidence="5" id="KW-0325">Glycoprotein</keyword>
<name>A0A2Y9RVA0_TRIMA</name>
<evidence type="ECO:0000256" key="5">
    <source>
        <dbReference type="ARBA" id="ARBA00023180"/>
    </source>
</evidence>
<dbReference type="PANTHER" id="PTHR11010">
    <property type="entry name" value="PROTEASE S28 PRO-X CARBOXYPEPTIDASE-RELATED"/>
    <property type="match status" value="1"/>
</dbReference>
<proteinExistence type="inferred from homology"/>
<dbReference type="Pfam" id="PF05577">
    <property type="entry name" value="Peptidase_S28"/>
    <property type="match status" value="1"/>
</dbReference>
<dbReference type="Gene3D" id="3.40.50.1820">
    <property type="entry name" value="alpha/beta hydrolase"/>
    <property type="match status" value="1"/>
</dbReference>
<protein>
    <submittedName>
        <fullName evidence="8">Serine protease K12H4.7</fullName>
    </submittedName>
</protein>
<evidence type="ECO:0000313" key="8">
    <source>
        <dbReference type="RefSeq" id="XP_023595884.1"/>
    </source>
</evidence>
<comment type="similarity">
    <text evidence="1">Belongs to the peptidase S28 family.</text>
</comment>
<dbReference type="GO" id="GO:0008239">
    <property type="term" value="F:dipeptidyl-peptidase activity"/>
    <property type="evidence" value="ECO:0007669"/>
    <property type="project" value="TreeGrafter"/>
</dbReference>
<dbReference type="InterPro" id="IPR008758">
    <property type="entry name" value="Peptidase_S28"/>
</dbReference>
<dbReference type="KEGG" id="tmu:111822270"/>
<evidence type="ECO:0000256" key="2">
    <source>
        <dbReference type="ARBA" id="ARBA00022670"/>
    </source>
</evidence>
<sequence>MAQALGWLLLLLFCSYAQSFLWRRTRGASSSKEKHPTEGWFWQKLDHFSKNGSRFWLQRYFLNDAFYKPGGPIFLMIEGALTADIYHLSGSNTWVTYAERLGALCLLLEHRFYGLSQPAG</sequence>
<dbReference type="STRING" id="127582.A0A2Y9RVA0"/>
<accession>A0A2Y9RVA0</accession>
<dbReference type="RefSeq" id="XP_023595884.1">
    <property type="nucleotide sequence ID" value="XM_023740116.1"/>
</dbReference>
<dbReference type="GeneID" id="111822270"/>
<keyword evidence="4" id="KW-0378">Hydrolase</keyword>
<dbReference type="GO" id="GO:0006508">
    <property type="term" value="P:proteolysis"/>
    <property type="evidence" value="ECO:0007669"/>
    <property type="project" value="UniProtKB-KW"/>
</dbReference>
<evidence type="ECO:0000256" key="4">
    <source>
        <dbReference type="ARBA" id="ARBA00022801"/>
    </source>
</evidence>
<dbReference type="Proteomes" id="UP000248480">
    <property type="component" value="Unplaced"/>
</dbReference>
<keyword evidence="3 6" id="KW-0732">Signal</keyword>
<dbReference type="InParanoid" id="A0A2Y9RVA0"/>
<dbReference type="PANTHER" id="PTHR11010:SF117">
    <property type="entry name" value="SERINE PROTEASE 16"/>
    <property type="match status" value="1"/>
</dbReference>
<organism evidence="7 8">
    <name type="scientific">Trichechus manatus latirostris</name>
    <name type="common">Florida manatee</name>
    <dbReference type="NCBI Taxonomy" id="127582"/>
    <lineage>
        <taxon>Eukaryota</taxon>
        <taxon>Metazoa</taxon>
        <taxon>Chordata</taxon>
        <taxon>Craniata</taxon>
        <taxon>Vertebrata</taxon>
        <taxon>Euteleostomi</taxon>
        <taxon>Mammalia</taxon>
        <taxon>Eutheria</taxon>
        <taxon>Afrotheria</taxon>
        <taxon>Sirenia</taxon>
        <taxon>Trichechidae</taxon>
        <taxon>Trichechus</taxon>
    </lineage>
</organism>
<keyword evidence="2 8" id="KW-0645">Protease</keyword>
<dbReference type="AlphaFoldDB" id="A0A2Y9RVA0"/>
<evidence type="ECO:0000256" key="3">
    <source>
        <dbReference type="ARBA" id="ARBA00022729"/>
    </source>
</evidence>
<gene>
    <name evidence="8" type="primary">LOC111822270</name>
</gene>
<dbReference type="InterPro" id="IPR029058">
    <property type="entry name" value="AB_hydrolase_fold"/>
</dbReference>
<keyword evidence="7" id="KW-1185">Reference proteome</keyword>
<evidence type="ECO:0000256" key="1">
    <source>
        <dbReference type="ARBA" id="ARBA00011079"/>
    </source>
</evidence>
<feature type="chain" id="PRO_5015846657" evidence="6">
    <location>
        <begin position="20"/>
        <end position="120"/>
    </location>
</feature>
<evidence type="ECO:0000256" key="6">
    <source>
        <dbReference type="SAM" id="SignalP"/>
    </source>
</evidence>
<reference evidence="8" key="1">
    <citation type="submission" date="2025-08" db="UniProtKB">
        <authorList>
            <consortium name="RefSeq"/>
        </authorList>
    </citation>
    <scope>IDENTIFICATION</scope>
</reference>
<feature type="signal peptide" evidence="6">
    <location>
        <begin position="1"/>
        <end position="19"/>
    </location>
</feature>
<dbReference type="GO" id="GO:0070008">
    <property type="term" value="F:serine-type exopeptidase activity"/>
    <property type="evidence" value="ECO:0007669"/>
    <property type="project" value="InterPro"/>
</dbReference>